<feature type="compositionally biased region" description="Polar residues" evidence="1">
    <location>
        <begin position="369"/>
        <end position="382"/>
    </location>
</feature>
<evidence type="ECO:0000256" key="1">
    <source>
        <dbReference type="SAM" id="MobiDB-lite"/>
    </source>
</evidence>
<feature type="compositionally biased region" description="Basic and acidic residues" evidence="1">
    <location>
        <begin position="53"/>
        <end position="62"/>
    </location>
</feature>
<gene>
    <name evidence="2" type="ORF">ColLi_12136</name>
</gene>
<dbReference type="AlphaFoldDB" id="A0AA37GXT5"/>
<feature type="compositionally biased region" description="Pro residues" evidence="1">
    <location>
        <begin position="85"/>
        <end position="94"/>
    </location>
</feature>
<feature type="region of interest" description="Disordered" evidence="1">
    <location>
        <begin position="148"/>
        <end position="226"/>
    </location>
</feature>
<dbReference type="EMBL" id="BPPX01000040">
    <property type="protein sequence ID" value="GJC89298.1"/>
    <property type="molecule type" value="Genomic_DNA"/>
</dbReference>
<accession>A0AA37GXT5</accession>
<feature type="compositionally biased region" description="Polar residues" evidence="1">
    <location>
        <begin position="201"/>
        <end position="213"/>
    </location>
</feature>
<feature type="compositionally biased region" description="Polar residues" evidence="1">
    <location>
        <begin position="177"/>
        <end position="193"/>
    </location>
</feature>
<feature type="compositionally biased region" description="Low complexity" evidence="1">
    <location>
        <begin position="71"/>
        <end position="84"/>
    </location>
</feature>
<comment type="caution">
    <text evidence="2">The sequence shown here is derived from an EMBL/GenBank/DDBJ whole genome shotgun (WGS) entry which is preliminary data.</text>
</comment>
<evidence type="ECO:0000313" key="2">
    <source>
        <dbReference type="EMBL" id="GJC89298.1"/>
    </source>
</evidence>
<proteinExistence type="predicted"/>
<protein>
    <submittedName>
        <fullName evidence="2">Uncharacterized protein</fullName>
    </submittedName>
</protein>
<keyword evidence="3" id="KW-1185">Reference proteome</keyword>
<sequence length="382" mass="42207">MANFDNLEAYFEYILHRDARDEVPASLQTAFYNFIQLYDSGSTPTGSIAGASTDDHGNDRTRSSPFPPSNPFSNMMGTPTTGPWRRPPPPPPPSDLTDWGTIPSRESQISKTVIQRKATQLQTPFQEYLDTEHQRWAHYHKRIEEEAEAAANEARNSVLQRRGARTHGDSVGACSMGFTQTSDPGSASRSLSHASPPAAQVQRTPPAASSSHLPQGMPMVTPSSRTGREEMEKLWAEYDANINEYQATWERYKAAAERAVTHHMTLEEVRVKMMQLLLRMDRLNEQGIGDTEKEGRFEMIEPGRARTPAQPRTPQTPQTPKGDVAATDNNVGTGESGSKETWRFDNTPHANGGSRQSSTRRRGQGSRGKQNATIASPTSVDG</sequence>
<feature type="region of interest" description="Disordered" evidence="1">
    <location>
        <begin position="297"/>
        <end position="382"/>
    </location>
</feature>
<dbReference type="Proteomes" id="UP001055172">
    <property type="component" value="Unassembled WGS sequence"/>
</dbReference>
<reference evidence="2 3" key="1">
    <citation type="submission" date="2021-07" db="EMBL/GenBank/DDBJ databases">
        <title>Genome data of Colletotrichum spaethianum.</title>
        <authorList>
            <person name="Utami Y.D."/>
            <person name="Hiruma K."/>
        </authorList>
    </citation>
    <scope>NUCLEOTIDE SEQUENCE [LARGE SCALE GENOMIC DNA]</scope>
    <source>
        <strain evidence="2 3">MAFF 242679</strain>
    </source>
</reference>
<organism evidence="2 3">
    <name type="scientific">Colletotrichum liriopes</name>
    <dbReference type="NCBI Taxonomy" id="708192"/>
    <lineage>
        <taxon>Eukaryota</taxon>
        <taxon>Fungi</taxon>
        <taxon>Dikarya</taxon>
        <taxon>Ascomycota</taxon>
        <taxon>Pezizomycotina</taxon>
        <taxon>Sordariomycetes</taxon>
        <taxon>Hypocreomycetidae</taxon>
        <taxon>Glomerellales</taxon>
        <taxon>Glomerellaceae</taxon>
        <taxon>Colletotrichum</taxon>
        <taxon>Colletotrichum spaethianum species complex</taxon>
    </lineage>
</organism>
<feature type="region of interest" description="Disordered" evidence="1">
    <location>
        <begin position="46"/>
        <end position="97"/>
    </location>
</feature>
<evidence type="ECO:0000313" key="3">
    <source>
        <dbReference type="Proteomes" id="UP001055172"/>
    </source>
</evidence>
<name>A0AA37GXT5_9PEZI</name>
<feature type="compositionally biased region" description="Low complexity" evidence="1">
    <location>
        <begin position="305"/>
        <end position="320"/>
    </location>
</feature>